<name>A0A8J7GAC0_9ACTN</name>
<gene>
    <name evidence="1" type="ORF">IW245_002922</name>
</gene>
<comment type="caution">
    <text evidence="1">The sequence shown here is derived from an EMBL/GenBank/DDBJ whole genome shotgun (WGS) entry which is preliminary data.</text>
</comment>
<organism evidence="1 2">
    <name type="scientific">Longispora fulva</name>
    <dbReference type="NCBI Taxonomy" id="619741"/>
    <lineage>
        <taxon>Bacteria</taxon>
        <taxon>Bacillati</taxon>
        <taxon>Actinomycetota</taxon>
        <taxon>Actinomycetes</taxon>
        <taxon>Micromonosporales</taxon>
        <taxon>Micromonosporaceae</taxon>
        <taxon>Longispora</taxon>
    </lineage>
</organism>
<dbReference type="Proteomes" id="UP000622552">
    <property type="component" value="Unassembled WGS sequence"/>
</dbReference>
<proteinExistence type="predicted"/>
<evidence type="ECO:0000313" key="1">
    <source>
        <dbReference type="EMBL" id="MBG6136728.1"/>
    </source>
</evidence>
<protein>
    <submittedName>
        <fullName evidence="1">Uncharacterized protein</fullName>
    </submittedName>
</protein>
<reference evidence="1" key="1">
    <citation type="submission" date="2020-11" db="EMBL/GenBank/DDBJ databases">
        <title>Sequencing the genomes of 1000 actinobacteria strains.</title>
        <authorList>
            <person name="Klenk H.-P."/>
        </authorList>
    </citation>
    <scope>NUCLEOTIDE SEQUENCE</scope>
    <source>
        <strain evidence="1">DSM 45356</strain>
    </source>
</reference>
<accession>A0A8J7GAC0</accession>
<dbReference type="RefSeq" id="WP_197003664.1">
    <property type="nucleotide sequence ID" value="NZ_BONS01000016.1"/>
</dbReference>
<dbReference type="EMBL" id="JADOUF010000001">
    <property type="protein sequence ID" value="MBG6136728.1"/>
    <property type="molecule type" value="Genomic_DNA"/>
</dbReference>
<sequence length="204" mass="22177">MQPKKKATIAASQAEAEYLLTDYCESIDFNPQWTTPEKWAASLRIACNPKEGVEIAQGTLLTDMMEVQQAAARTARQVASLPAFTNLCTSLNAAAAFNGQHVQHILTHCRDRYISGGSVNLGYGVVFTRANYTALQALWTQAATPARQGVPVAFFTAFDSGVPQNKAALGKGSVGATLAKREWQGNLFVRIGNVRFNMHIDIDK</sequence>
<keyword evidence="2" id="KW-1185">Reference proteome</keyword>
<dbReference type="AlphaFoldDB" id="A0A8J7GAC0"/>
<evidence type="ECO:0000313" key="2">
    <source>
        <dbReference type="Proteomes" id="UP000622552"/>
    </source>
</evidence>